<feature type="transmembrane region" description="Helical" evidence="7">
    <location>
        <begin position="354"/>
        <end position="378"/>
    </location>
</feature>
<dbReference type="PANTHER" id="PTHR23517:SF2">
    <property type="entry name" value="MULTIDRUG RESISTANCE PROTEIN MDTH"/>
    <property type="match status" value="1"/>
</dbReference>
<dbReference type="InterPro" id="IPR050171">
    <property type="entry name" value="MFS_Transporters"/>
</dbReference>
<dbReference type="SUPFAM" id="SSF103473">
    <property type="entry name" value="MFS general substrate transporter"/>
    <property type="match status" value="1"/>
</dbReference>
<evidence type="ECO:0000256" key="1">
    <source>
        <dbReference type="ARBA" id="ARBA00004651"/>
    </source>
</evidence>
<feature type="transmembrane region" description="Helical" evidence="7">
    <location>
        <begin position="21"/>
        <end position="43"/>
    </location>
</feature>
<dbReference type="GO" id="GO:0005886">
    <property type="term" value="C:plasma membrane"/>
    <property type="evidence" value="ECO:0007669"/>
    <property type="project" value="UniProtKB-SubCell"/>
</dbReference>
<feature type="transmembrane region" description="Helical" evidence="7">
    <location>
        <begin position="320"/>
        <end position="342"/>
    </location>
</feature>
<feature type="transmembrane region" description="Helical" evidence="7">
    <location>
        <begin position="112"/>
        <end position="135"/>
    </location>
</feature>
<feature type="domain" description="Major facilitator superfamily (MFS) profile" evidence="8">
    <location>
        <begin position="16"/>
        <end position="409"/>
    </location>
</feature>
<evidence type="ECO:0000256" key="3">
    <source>
        <dbReference type="ARBA" id="ARBA00022475"/>
    </source>
</evidence>
<feature type="transmembrane region" description="Helical" evidence="7">
    <location>
        <begin position="55"/>
        <end position="74"/>
    </location>
</feature>
<gene>
    <name evidence="9" type="ORF">F4Y08_03820</name>
</gene>
<keyword evidence="5 7" id="KW-1133">Transmembrane helix</keyword>
<dbReference type="PANTHER" id="PTHR23517">
    <property type="entry name" value="RESISTANCE PROTEIN MDTM, PUTATIVE-RELATED-RELATED"/>
    <property type="match status" value="1"/>
</dbReference>
<feature type="transmembrane region" description="Helical" evidence="7">
    <location>
        <begin position="384"/>
        <end position="404"/>
    </location>
</feature>
<keyword evidence="6 7" id="KW-0472">Membrane</keyword>
<feature type="transmembrane region" description="Helical" evidence="7">
    <location>
        <begin position="186"/>
        <end position="205"/>
    </location>
</feature>
<keyword evidence="4 7" id="KW-0812">Transmembrane</keyword>
<dbReference type="EMBL" id="VXPY01000023">
    <property type="protein sequence ID" value="MYD89455.1"/>
    <property type="molecule type" value="Genomic_DNA"/>
</dbReference>
<evidence type="ECO:0000256" key="2">
    <source>
        <dbReference type="ARBA" id="ARBA00022448"/>
    </source>
</evidence>
<sequence>MVTARLRFWEGVSPNALRLMVTTMILSILMMGIAAVTRTLFILRLDLGTEFFGVYNAFAAFGYTGMAIPAGLLGRRFGLKPTMVFGVVTFLVGYLLGPLVEYTPHTLWVPWSLAAQFISAAGYSILSVNASPAIMATTRPDNRSKTYSLLSTTRNLGVFVGLVAGGMLPTRIAALMNWSLDTTDPYRVALLGSGLLAVSALFVVLRYQEGDASITAKEPVAREGLFPALSLGLVLVYIVLSQSAIAVCHSFCNAYMDTELHLSADFIGWLSALGQVFAVFIPFAVPRLRNRMDNSSVLILASLVSALLVAPIIAGESWVLAGITRMGVMSMSAIWMPVIQMYQMEMVQAEYRPIAFALVSVALGANFGLISLFGGYIIEAWGYPSLFLIGAVAAVAGSVFLLAIRARPAMQPRFAN</sequence>
<reference evidence="9" key="1">
    <citation type="submission" date="2019-09" db="EMBL/GenBank/DDBJ databases">
        <title>Characterisation of the sponge microbiome using genome-centric metagenomics.</title>
        <authorList>
            <person name="Engelberts J.P."/>
            <person name="Robbins S.J."/>
            <person name="De Goeij J.M."/>
            <person name="Aranda M."/>
            <person name="Bell S.C."/>
            <person name="Webster N.S."/>
        </authorList>
    </citation>
    <scope>NUCLEOTIDE SEQUENCE</scope>
    <source>
        <strain evidence="9">SB0662_bin_9</strain>
    </source>
</reference>
<evidence type="ECO:0000313" key="9">
    <source>
        <dbReference type="EMBL" id="MYD89455.1"/>
    </source>
</evidence>
<evidence type="ECO:0000256" key="5">
    <source>
        <dbReference type="ARBA" id="ARBA00022989"/>
    </source>
</evidence>
<dbReference type="Pfam" id="PF07690">
    <property type="entry name" value="MFS_1"/>
    <property type="match status" value="2"/>
</dbReference>
<organism evidence="9">
    <name type="scientific">Caldilineaceae bacterium SB0662_bin_9</name>
    <dbReference type="NCBI Taxonomy" id="2605258"/>
    <lineage>
        <taxon>Bacteria</taxon>
        <taxon>Bacillati</taxon>
        <taxon>Chloroflexota</taxon>
        <taxon>Caldilineae</taxon>
        <taxon>Caldilineales</taxon>
        <taxon>Caldilineaceae</taxon>
    </lineage>
</organism>
<dbReference type="InterPro" id="IPR020846">
    <property type="entry name" value="MFS_dom"/>
</dbReference>
<dbReference type="GO" id="GO:0022857">
    <property type="term" value="F:transmembrane transporter activity"/>
    <property type="evidence" value="ECO:0007669"/>
    <property type="project" value="InterPro"/>
</dbReference>
<dbReference type="AlphaFoldDB" id="A0A6B1DRK6"/>
<proteinExistence type="predicted"/>
<comment type="subcellular location">
    <subcellularLocation>
        <location evidence="1">Cell membrane</location>
        <topology evidence="1">Multi-pass membrane protein</topology>
    </subcellularLocation>
</comment>
<evidence type="ECO:0000256" key="6">
    <source>
        <dbReference type="ARBA" id="ARBA00023136"/>
    </source>
</evidence>
<accession>A0A6B1DRK6</accession>
<dbReference type="PROSITE" id="PS50850">
    <property type="entry name" value="MFS"/>
    <property type="match status" value="1"/>
</dbReference>
<evidence type="ECO:0000256" key="4">
    <source>
        <dbReference type="ARBA" id="ARBA00022692"/>
    </source>
</evidence>
<keyword evidence="2" id="KW-0813">Transport</keyword>
<feature type="transmembrane region" description="Helical" evidence="7">
    <location>
        <begin position="156"/>
        <end position="180"/>
    </location>
</feature>
<feature type="transmembrane region" description="Helical" evidence="7">
    <location>
        <begin position="297"/>
        <end position="314"/>
    </location>
</feature>
<evidence type="ECO:0000256" key="7">
    <source>
        <dbReference type="SAM" id="Phobius"/>
    </source>
</evidence>
<dbReference type="Gene3D" id="1.20.1250.20">
    <property type="entry name" value="MFS general substrate transporter like domains"/>
    <property type="match status" value="2"/>
</dbReference>
<protein>
    <submittedName>
        <fullName evidence="9">MFS transporter</fullName>
    </submittedName>
</protein>
<dbReference type="InterPro" id="IPR036259">
    <property type="entry name" value="MFS_trans_sf"/>
</dbReference>
<feature type="transmembrane region" description="Helical" evidence="7">
    <location>
        <begin position="266"/>
        <end position="285"/>
    </location>
</feature>
<comment type="caution">
    <text evidence="9">The sequence shown here is derived from an EMBL/GenBank/DDBJ whole genome shotgun (WGS) entry which is preliminary data.</text>
</comment>
<feature type="transmembrane region" description="Helical" evidence="7">
    <location>
        <begin position="81"/>
        <end position="100"/>
    </location>
</feature>
<feature type="transmembrane region" description="Helical" evidence="7">
    <location>
        <begin position="225"/>
        <end position="246"/>
    </location>
</feature>
<evidence type="ECO:0000259" key="8">
    <source>
        <dbReference type="PROSITE" id="PS50850"/>
    </source>
</evidence>
<dbReference type="InterPro" id="IPR011701">
    <property type="entry name" value="MFS"/>
</dbReference>
<name>A0A6B1DRK6_9CHLR</name>
<keyword evidence="3" id="KW-1003">Cell membrane</keyword>